<dbReference type="GO" id="GO:0010181">
    <property type="term" value="F:FMN binding"/>
    <property type="evidence" value="ECO:0007669"/>
    <property type="project" value="InterPro"/>
</dbReference>
<dbReference type="Pfam" id="PF12766">
    <property type="entry name" value="Pyridox_oxase_2"/>
    <property type="match status" value="1"/>
</dbReference>
<dbReference type="PANTHER" id="PTHR28243">
    <property type="entry name" value="AGL049CP"/>
    <property type="match status" value="1"/>
</dbReference>
<dbReference type="STRING" id="1314781.A0A165NBB7"/>
<evidence type="ECO:0000313" key="3">
    <source>
        <dbReference type="Proteomes" id="UP000077266"/>
    </source>
</evidence>
<organism evidence="2 3">
    <name type="scientific">Exidia glandulosa HHB12029</name>
    <dbReference type="NCBI Taxonomy" id="1314781"/>
    <lineage>
        <taxon>Eukaryota</taxon>
        <taxon>Fungi</taxon>
        <taxon>Dikarya</taxon>
        <taxon>Basidiomycota</taxon>
        <taxon>Agaricomycotina</taxon>
        <taxon>Agaricomycetes</taxon>
        <taxon>Auriculariales</taxon>
        <taxon>Exidiaceae</taxon>
        <taxon>Exidia</taxon>
    </lineage>
</organism>
<accession>A0A165NBB7</accession>
<dbReference type="Gene3D" id="2.30.110.10">
    <property type="entry name" value="Electron Transport, Fmn-binding Protein, Chain A"/>
    <property type="match status" value="1"/>
</dbReference>
<evidence type="ECO:0000313" key="2">
    <source>
        <dbReference type="EMBL" id="KZW00494.1"/>
    </source>
</evidence>
<dbReference type="SUPFAM" id="SSF50475">
    <property type="entry name" value="FMN-binding split barrel"/>
    <property type="match status" value="1"/>
</dbReference>
<proteinExistence type="predicted"/>
<gene>
    <name evidence="2" type="ORF">EXIGLDRAFT_721269</name>
</gene>
<dbReference type="InParanoid" id="A0A165NBB7"/>
<dbReference type="AlphaFoldDB" id="A0A165NBB7"/>
<reference evidence="2 3" key="1">
    <citation type="journal article" date="2016" name="Mol. Biol. Evol.">
        <title>Comparative Genomics of Early-Diverging Mushroom-Forming Fungi Provides Insights into the Origins of Lignocellulose Decay Capabilities.</title>
        <authorList>
            <person name="Nagy L.G."/>
            <person name="Riley R."/>
            <person name="Tritt A."/>
            <person name="Adam C."/>
            <person name="Daum C."/>
            <person name="Floudas D."/>
            <person name="Sun H."/>
            <person name="Yadav J.S."/>
            <person name="Pangilinan J."/>
            <person name="Larsson K.H."/>
            <person name="Matsuura K."/>
            <person name="Barry K."/>
            <person name="Labutti K."/>
            <person name="Kuo R."/>
            <person name="Ohm R.A."/>
            <person name="Bhattacharya S.S."/>
            <person name="Shirouzu T."/>
            <person name="Yoshinaga Y."/>
            <person name="Martin F.M."/>
            <person name="Grigoriev I.V."/>
            <person name="Hibbett D.S."/>
        </authorList>
    </citation>
    <scope>NUCLEOTIDE SEQUENCE [LARGE SCALE GENOMIC DNA]</scope>
    <source>
        <strain evidence="2 3">HHB12029</strain>
    </source>
</reference>
<sequence>MSAGWLARLTQALSKHPSSNTYSLATVEDKIPRVRTVVHRTFLGQDTPAPLLVTTTDVRTPKSAQIADNWNTEICWWIEPTQEQWRITGNALLVPHSKHTGRIGELPPGYDWTEERQRTFNTVSGRIRASFCRPVPGTSLEPGTTWPEQLPPLGEWKNDVEREQVETAFENFALLVICPLEVDFVELKPIPNIRTTYAIHDGKWEERAVVP</sequence>
<dbReference type="Proteomes" id="UP000077266">
    <property type="component" value="Unassembled WGS sequence"/>
</dbReference>
<dbReference type="InterPro" id="IPR012349">
    <property type="entry name" value="Split_barrel_FMN-bd"/>
</dbReference>
<protein>
    <recommendedName>
        <fullName evidence="1">Pyridoxamine 5'-phosphate oxidase Alr4036 family FMN-binding domain-containing protein</fullName>
    </recommendedName>
</protein>
<keyword evidence="3" id="KW-1185">Reference proteome</keyword>
<feature type="domain" description="Pyridoxamine 5'-phosphate oxidase Alr4036 family FMN-binding" evidence="1">
    <location>
        <begin position="3"/>
        <end position="93"/>
    </location>
</feature>
<dbReference type="InterPro" id="IPR024624">
    <property type="entry name" value="Pyridox_Oxase_Alr4036_FMN-bd"/>
</dbReference>
<evidence type="ECO:0000259" key="1">
    <source>
        <dbReference type="Pfam" id="PF12766"/>
    </source>
</evidence>
<dbReference type="PANTHER" id="PTHR28243:SF1">
    <property type="entry name" value="PYRIDOXAMINE 5'-PHOSPHATE OXIDASE ALR4036 FAMILY FMN-BINDING DOMAIN-CONTAINING PROTEIN"/>
    <property type="match status" value="1"/>
</dbReference>
<name>A0A165NBB7_EXIGL</name>
<dbReference type="EMBL" id="KV425900">
    <property type="protein sequence ID" value="KZW00494.1"/>
    <property type="molecule type" value="Genomic_DNA"/>
</dbReference>
<dbReference type="OrthoDB" id="434253at2759"/>